<reference evidence="2 3" key="1">
    <citation type="submission" date="2021-03" db="EMBL/GenBank/DDBJ databases">
        <title>The complete genome sequence of Acetobacter sacchari TBRC 11175.</title>
        <authorList>
            <person name="Charoenyingcharoen P."/>
            <person name="Yukphan P."/>
        </authorList>
    </citation>
    <scope>NUCLEOTIDE SEQUENCE [LARGE SCALE GENOMIC DNA]</scope>
    <source>
        <strain evidence="2 3">TBRC 11175</strain>
    </source>
</reference>
<keyword evidence="3" id="KW-1185">Reference proteome</keyword>
<comment type="caution">
    <text evidence="2">The sequence shown here is derived from an EMBL/GenBank/DDBJ whole genome shotgun (WGS) entry which is preliminary data.</text>
</comment>
<evidence type="ECO:0000313" key="3">
    <source>
        <dbReference type="Proteomes" id="UP000664771"/>
    </source>
</evidence>
<sequence>MANLDELFAPQLSSKSGVFHFALLIRVYHERADHRWSQRPIIEHPGLRSIQKWNATDLLGHFSSNRDSSVINYITQKPGASRQPGHSIRTTPYQEIVQE</sequence>
<dbReference type="EMBL" id="JAFVMF010000006">
    <property type="protein sequence ID" value="MBO1359475.1"/>
    <property type="molecule type" value="Genomic_DNA"/>
</dbReference>
<evidence type="ECO:0000313" key="2">
    <source>
        <dbReference type="EMBL" id="MBO1359475.1"/>
    </source>
</evidence>
<protein>
    <recommendedName>
        <fullName evidence="4">Transposase</fullName>
    </recommendedName>
</protein>
<feature type="region of interest" description="Disordered" evidence="1">
    <location>
        <begin position="77"/>
        <end position="99"/>
    </location>
</feature>
<name>A0ABS3LU89_9PROT</name>
<evidence type="ECO:0000256" key="1">
    <source>
        <dbReference type="SAM" id="MobiDB-lite"/>
    </source>
</evidence>
<dbReference type="RefSeq" id="WP_207880625.1">
    <property type="nucleotide sequence ID" value="NZ_JAFVMF010000006.1"/>
</dbReference>
<evidence type="ECO:0008006" key="4">
    <source>
        <dbReference type="Google" id="ProtNLM"/>
    </source>
</evidence>
<dbReference type="Proteomes" id="UP000664771">
    <property type="component" value="Unassembled WGS sequence"/>
</dbReference>
<proteinExistence type="predicted"/>
<accession>A0ABS3LU89</accession>
<gene>
    <name evidence="2" type="ORF">J2D73_06645</name>
</gene>
<organism evidence="2 3">
    <name type="scientific">Acetobacter sacchari</name>
    <dbReference type="NCBI Taxonomy" id="2661687"/>
    <lineage>
        <taxon>Bacteria</taxon>
        <taxon>Pseudomonadati</taxon>
        <taxon>Pseudomonadota</taxon>
        <taxon>Alphaproteobacteria</taxon>
        <taxon>Acetobacterales</taxon>
        <taxon>Acetobacteraceae</taxon>
        <taxon>Acetobacter</taxon>
    </lineage>
</organism>